<dbReference type="Proteomes" id="UP000594454">
    <property type="component" value="Chromosome 1"/>
</dbReference>
<dbReference type="InterPro" id="IPR036589">
    <property type="entry name" value="HCY_dom_sf"/>
</dbReference>
<dbReference type="InterPro" id="IPR051486">
    <property type="entry name" value="Hcy_S-methyltransferase"/>
</dbReference>
<name>A0A7R8UFE3_HERIL</name>
<comment type="pathway">
    <text evidence="5">Amino-acid biosynthesis; L-methionine biosynthesis via de novo pathway.</text>
</comment>
<evidence type="ECO:0000256" key="1">
    <source>
        <dbReference type="ARBA" id="ARBA00022603"/>
    </source>
</evidence>
<evidence type="ECO:0000313" key="9">
    <source>
        <dbReference type="Proteomes" id="UP000594454"/>
    </source>
</evidence>
<evidence type="ECO:0000256" key="3">
    <source>
        <dbReference type="ARBA" id="ARBA00022723"/>
    </source>
</evidence>
<gene>
    <name evidence="8" type="ORF">HERILL_LOCUS2810</name>
</gene>
<dbReference type="PANTHER" id="PTHR46015:SF1">
    <property type="entry name" value="HOMOCYSTEINE S-METHYLTRANSFERASE-LIKE ISOFORM 1"/>
    <property type="match status" value="1"/>
</dbReference>
<keyword evidence="9" id="KW-1185">Reference proteome</keyword>
<protein>
    <recommendedName>
        <fullName evidence="7">Hcy-binding domain-containing protein</fullName>
    </recommendedName>
</protein>
<keyword evidence="3" id="KW-0479">Metal-binding</keyword>
<dbReference type="EMBL" id="LR899009">
    <property type="protein sequence ID" value="CAD7079599.1"/>
    <property type="molecule type" value="Genomic_DNA"/>
</dbReference>
<accession>A0A7R8UFE3</accession>
<feature type="domain" description="Hcy-binding" evidence="7">
    <location>
        <begin position="1"/>
        <end position="319"/>
    </location>
</feature>
<dbReference type="GO" id="GO:0033528">
    <property type="term" value="P:S-methylmethionine cycle"/>
    <property type="evidence" value="ECO:0007669"/>
    <property type="project" value="TreeGrafter"/>
</dbReference>
<dbReference type="OMA" id="CSQPEVI"/>
<dbReference type="InParanoid" id="A0A7R8UFE3"/>
<evidence type="ECO:0000313" key="8">
    <source>
        <dbReference type="EMBL" id="CAD7079599.1"/>
    </source>
</evidence>
<dbReference type="Pfam" id="PF02574">
    <property type="entry name" value="S-methyl_trans"/>
    <property type="match status" value="1"/>
</dbReference>
<evidence type="ECO:0000259" key="7">
    <source>
        <dbReference type="PROSITE" id="PS50970"/>
    </source>
</evidence>
<dbReference type="GO" id="GO:0032259">
    <property type="term" value="P:methylation"/>
    <property type="evidence" value="ECO:0007669"/>
    <property type="project" value="UniProtKB-KW"/>
</dbReference>
<keyword evidence="2" id="KW-0808">Transferase</keyword>
<keyword evidence="1" id="KW-0489">Methyltransferase</keyword>
<dbReference type="Gene3D" id="3.20.20.330">
    <property type="entry name" value="Homocysteine-binding-like domain"/>
    <property type="match status" value="1"/>
</dbReference>
<dbReference type="PANTHER" id="PTHR46015">
    <property type="entry name" value="ZGC:172121"/>
    <property type="match status" value="1"/>
</dbReference>
<dbReference type="PROSITE" id="PS50970">
    <property type="entry name" value="HCY"/>
    <property type="match status" value="1"/>
</dbReference>
<dbReference type="InterPro" id="IPR003726">
    <property type="entry name" value="HCY_dom"/>
</dbReference>
<dbReference type="NCBIfam" id="NF007020">
    <property type="entry name" value="PRK09485.1"/>
    <property type="match status" value="1"/>
</dbReference>
<evidence type="ECO:0000256" key="5">
    <source>
        <dbReference type="ARBA" id="ARBA00034478"/>
    </source>
</evidence>
<dbReference type="GO" id="GO:0009086">
    <property type="term" value="P:methionine biosynthetic process"/>
    <property type="evidence" value="ECO:0007669"/>
    <property type="project" value="TreeGrafter"/>
</dbReference>
<sequence>MANKVLIKNSGFAQQLAKNVGTKIDGDPLWCARFNATNPDAVIQTYLDGLEDGADIISTNTYQASVDGYMQYLSLTKEESIELIKKTVKHAHTAREKWLAKIGKTLEENNGFPLISGSVGAYGAHLHDGSEYTGDYADTVDADTFKKWHKMHIDAILDVGVDCLCIETIPCQAESKAIIEMLCDDYPDVKFWITHQCKDDKNLAHGEPLGEVCQMIWDHLKARNLTKNCYAVGANCVKPKFVTSLFKSVNGGKKPEEYIPLVVYPTSGETYEKDIGWVKKGDCPPIEGFIPEWVALGLRILGGGCRTSSKDAQKFKDVLEGLNK</sequence>
<dbReference type="GO" id="GO:0046872">
    <property type="term" value="F:metal ion binding"/>
    <property type="evidence" value="ECO:0007669"/>
    <property type="project" value="UniProtKB-KW"/>
</dbReference>
<dbReference type="SUPFAM" id="SSF82282">
    <property type="entry name" value="Homocysteine S-methyltransferase"/>
    <property type="match status" value="1"/>
</dbReference>
<proteinExistence type="predicted"/>
<keyword evidence="4" id="KW-0862">Zinc</keyword>
<evidence type="ECO:0000256" key="4">
    <source>
        <dbReference type="ARBA" id="ARBA00022833"/>
    </source>
</evidence>
<comment type="caution">
    <text evidence="6">Lacks conserved residue(s) required for the propagation of feature annotation.</text>
</comment>
<dbReference type="OrthoDB" id="261426at2759"/>
<dbReference type="GO" id="GO:0008898">
    <property type="term" value="F:S-adenosylmethionine-homocysteine S-methyltransferase activity"/>
    <property type="evidence" value="ECO:0007669"/>
    <property type="project" value="TreeGrafter"/>
</dbReference>
<reference evidence="8 9" key="1">
    <citation type="submission" date="2020-11" db="EMBL/GenBank/DDBJ databases">
        <authorList>
            <person name="Wallbank WR R."/>
            <person name="Pardo Diaz C."/>
            <person name="Kozak K."/>
            <person name="Martin S."/>
            <person name="Jiggins C."/>
            <person name="Moest M."/>
            <person name="Warren A I."/>
            <person name="Generalovic N T."/>
            <person name="Byers J.R.P. K."/>
            <person name="Montejo-Kovacevich G."/>
            <person name="Yen C E."/>
        </authorList>
    </citation>
    <scope>NUCLEOTIDE SEQUENCE [LARGE SCALE GENOMIC DNA]</scope>
</reference>
<dbReference type="AlphaFoldDB" id="A0A7R8UFE3"/>
<evidence type="ECO:0000256" key="2">
    <source>
        <dbReference type="ARBA" id="ARBA00022679"/>
    </source>
</evidence>
<evidence type="ECO:0000256" key="6">
    <source>
        <dbReference type="PROSITE-ProRule" id="PRU00333"/>
    </source>
</evidence>
<organism evidence="8 9">
    <name type="scientific">Hermetia illucens</name>
    <name type="common">Black soldier fly</name>
    <dbReference type="NCBI Taxonomy" id="343691"/>
    <lineage>
        <taxon>Eukaryota</taxon>
        <taxon>Metazoa</taxon>
        <taxon>Ecdysozoa</taxon>
        <taxon>Arthropoda</taxon>
        <taxon>Hexapoda</taxon>
        <taxon>Insecta</taxon>
        <taxon>Pterygota</taxon>
        <taxon>Neoptera</taxon>
        <taxon>Endopterygota</taxon>
        <taxon>Diptera</taxon>
        <taxon>Brachycera</taxon>
        <taxon>Stratiomyomorpha</taxon>
        <taxon>Stratiomyidae</taxon>
        <taxon>Hermetiinae</taxon>
        <taxon>Hermetia</taxon>
    </lineage>
</organism>